<organism evidence="1 2">
    <name type="scientific">Steinernema carpocapsae</name>
    <name type="common">Entomopathogenic nematode</name>
    <dbReference type="NCBI Taxonomy" id="34508"/>
    <lineage>
        <taxon>Eukaryota</taxon>
        <taxon>Metazoa</taxon>
        <taxon>Ecdysozoa</taxon>
        <taxon>Nematoda</taxon>
        <taxon>Chromadorea</taxon>
        <taxon>Rhabditida</taxon>
        <taxon>Tylenchina</taxon>
        <taxon>Panagrolaimomorpha</taxon>
        <taxon>Strongyloidoidea</taxon>
        <taxon>Steinernematidae</taxon>
        <taxon>Steinernema</taxon>
    </lineage>
</organism>
<name>A0A4U8V1L8_STECR</name>
<protein>
    <submittedName>
        <fullName evidence="1">Uncharacterized protein</fullName>
    </submittedName>
</protein>
<reference evidence="1 2" key="1">
    <citation type="journal article" date="2015" name="Genome Biol.">
        <title>Comparative genomics of Steinernema reveals deeply conserved gene regulatory networks.</title>
        <authorList>
            <person name="Dillman A.R."/>
            <person name="Macchietto M."/>
            <person name="Porter C.F."/>
            <person name="Rogers A."/>
            <person name="Williams B."/>
            <person name="Antoshechkin I."/>
            <person name="Lee M.M."/>
            <person name="Goodwin Z."/>
            <person name="Lu X."/>
            <person name="Lewis E.E."/>
            <person name="Goodrich-Blair H."/>
            <person name="Stock S.P."/>
            <person name="Adams B.J."/>
            <person name="Sternberg P.W."/>
            <person name="Mortazavi A."/>
        </authorList>
    </citation>
    <scope>NUCLEOTIDE SEQUENCE [LARGE SCALE GENOMIC DNA]</scope>
    <source>
        <strain evidence="1 2">ALL</strain>
    </source>
</reference>
<evidence type="ECO:0000313" key="2">
    <source>
        <dbReference type="Proteomes" id="UP000298663"/>
    </source>
</evidence>
<accession>A0A4U8V1L8</accession>
<dbReference type="Proteomes" id="UP000298663">
    <property type="component" value="Chromosome X"/>
</dbReference>
<proteinExistence type="predicted"/>
<dbReference type="AlphaFoldDB" id="A0A4U8V1L8"/>
<sequence length="86" mass="9885">MLLADGYKLRIAEDQKPKKDFQLPFPDRSFCTTKRTPEIEKRSSLHTKSVTKTYLSFGQTSHGANLHSAEITKQHFGILKFEKFAI</sequence>
<gene>
    <name evidence="1" type="ORF">L596_006259</name>
</gene>
<dbReference type="EMBL" id="CM016762">
    <property type="protein sequence ID" value="TMS39781.1"/>
    <property type="molecule type" value="Genomic_DNA"/>
</dbReference>
<keyword evidence="2" id="KW-1185">Reference proteome</keyword>
<reference evidence="1 2" key="2">
    <citation type="journal article" date="2019" name="G3 (Bethesda)">
        <title>Hybrid Assembly of the Genome of the Entomopathogenic Nematode Steinernema carpocapsae Identifies the X-Chromosome.</title>
        <authorList>
            <person name="Serra L."/>
            <person name="Macchietto M."/>
            <person name="Macias-Munoz A."/>
            <person name="McGill C.J."/>
            <person name="Rodriguez I.M."/>
            <person name="Rodriguez B."/>
            <person name="Murad R."/>
            <person name="Mortazavi A."/>
        </authorList>
    </citation>
    <scope>NUCLEOTIDE SEQUENCE [LARGE SCALE GENOMIC DNA]</scope>
    <source>
        <strain evidence="1 2">ALL</strain>
    </source>
</reference>
<evidence type="ECO:0000313" key="1">
    <source>
        <dbReference type="EMBL" id="TMS39781.1"/>
    </source>
</evidence>